<evidence type="ECO:0000313" key="3">
    <source>
        <dbReference type="EMBL" id="ARN78563.1"/>
    </source>
</evidence>
<keyword evidence="1" id="KW-0472">Membrane</keyword>
<dbReference type="Pfam" id="PF06580">
    <property type="entry name" value="His_kinase"/>
    <property type="match status" value="1"/>
</dbReference>
<dbReference type="AlphaFoldDB" id="A0A1W6MLU3"/>
<dbReference type="GO" id="GO:0000155">
    <property type="term" value="F:phosphorelay sensor kinase activity"/>
    <property type="evidence" value="ECO:0007669"/>
    <property type="project" value="InterPro"/>
</dbReference>
<keyword evidence="4" id="KW-1185">Reference proteome</keyword>
<keyword evidence="1" id="KW-1133">Transmembrane helix</keyword>
<dbReference type="STRING" id="331648.BST97_11515"/>
<gene>
    <name evidence="3" type="ORF">BST97_11515</name>
</gene>
<reference evidence="3 4" key="1">
    <citation type="submission" date="2016-11" db="EMBL/GenBank/DDBJ databases">
        <title>Trade-off between light-utilization and light-protection in marine flavobacteria.</title>
        <authorList>
            <person name="Kumagai Y."/>
        </authorList>
    </citation>
    <scope>NUCLEOTIDE SEQUENCE [LARGE SCALE GENOMIC DNA]</scope>
    <source>
        <strain evidence="3 4">JCM 13191</strain>
    </source>
</reference>
<dbReference type="InterPro" id="IPR010559">
    <property type="entry name" value="Sig_transdc_His_kin_internal"/>
</dbReference>
<dbReference type="RefSeq" id="WP_085767370.1">
    <property type="nucleotide sequence ID" value="NZ_CP019344.1"/>
</dbReference>
<feature type="transmembrane region" description="Helical" evidence="1">
    <location>
        <begin position="47"/>
        <end position="66"/>
    </location>
</feature>
<dbReference type="SUPFAM" id="SSF55874">
    <property type="entry name" value="ATPase domain of HSP90 chaperone/DNA topoisomerase II/histidine kinase"/>
    <property type="match status" value="1"/>
</dbReference>
<dbReference type="Proteomes" id="UP000193431">
    <property type="component" value="Chromosome"/>
</dbReference>
<dbReference type="PANTHER" id="PTHR34220">
    <property type="entry name" value="SENSOR HISTIDINE KINASE YPDA"/>
    <property type="match status" value="1"/>
</dbReference>
<name>A0A1W6MLU3_9FLAO</name>
<evidence type="ECO:0000256" key="1">
    <source>
        <dbReference type="SAM" id="Phobius"/>
    </source>
</evidence>
<feature type="domain" description="Signal transduction histidine kinase internal region" evidence="2">
    <location>
        <begin position="159"/>
        <end position="235"/>
    </location>
</feature>
<protein>
    <recommendedName>
        <fullName evidence="2">Signal transduction histidine kinase internal region domain-containing protein</fullName>
    </recommendedName>
</protein>
<dbReference type="InterPro" id="IPR050640">
    <property type="entry name" value="Bact_2-comp_sensor_kinase"/>
</dbReference>
<proteinExistence type="predicted"/>
<accession>A0A1W6MLU3</accession>
<organism evidence="3 4">
    <name type="scientific">Nonlabens spongiae</name>
    <dbReference type="NCBI Taxonomy" id="331648"/>
    <lineage>
        <taxon>Bacteria</taxon>
        <taxon>Pseudomonadati</taxon>
        <taxon>Bacteroidota</taxon>
        <taxon>Flavobacteriia</taxon>
        <taxon>Flavobacteriales</taxon>
        <taxon>Flavobacteriaceae</taxon>
        <taxon>Nonlabens</taxon>
    </lineage>
</organism>
<evidence type="ECO:0000259" key="2">
    <source>
        <dbReference type="Pfam" id="PF06580"/>
    </source>
</evidence>
<keyword evidence="1" id="KW-0812">Transmembrane</keyword>
<dbReference type="InterPro" id="IPR036890">
    <property type="entry name" value="HATPase_C_sf"/>
</dbReference>
<dbReference type="PANTHER" id="PTHR34220:SF7">
    <property type="entry name" value="SENSOR HISTIDINE KINASE YPDA"/>
    <property type="match status" value="1"/>
</dbReference>
<evidence type="ECO:0000313" key="4">
    <source>
        <dbReference type="Proteomes" id="UP000193431"/>
    </source>
</evidence>
<dbReference type="Gene3D" id="3.30.565.10">
    <property type="entry name" value="Histidine kinase-like ATPase, C-terminal domain"/>
    <property type="match status" value="1"/>
</dbReference>
<dbReference type="OrthoDB" id="9809908at2"/>
<feature type="transmembrane region" description="Helical" evidence="1">
    <location>
        <begin position="73"/>
        <end position="94"/>
    </location>
</feature>
<sequence>MKLKLGRFIAAFYAFFLLMEVLRELLRSSKYVDQFVSEPWDMTLLVLQSSVLFLAYAICTYLYLYYQYQKRAKWFHVLAVFAIALGIIGLRYLVEEVIIKSITGYGNYYEGTTAYYYIADNLYYAILYTLFGVAYFFIFYGQFKERRQRQLELENKKTELSFLRSQVNPHFLFNMLNNIYSLINMGSDKALLATDRLSKLLRYSLYESDEMVTVEHEVQSIHDYIALQELRFRESVQTTITLDPQSIHHKILPFVLMPLVENAFKHGEVTDANHPVRIAIKAMGEYLDITISNKIADKNKDEVGGIGVENLEKRLQLTYGDRHVFERNIEDGQFIIHIKLPTQ</sequence>
<dbReference type="EMBL" id="CP019344">
    <property type="protein sequence ID" value="ARN78563.1"/>
    <property type="molecule type" value="Genomic_DNA"/>
</dbReference>
<dbReference type="GO" id="GO:0016020">
    <property type="term" value="C:membrane"/>
    <property type="evidence" value="ECO:0007669"/>
    <property type="project" value="InterPro"/>
</dbReference>
<feature type="transmembrane region" description="Helical" evidence="1">
    <location>
        <begin position="114"/>
        <end position="140"/>
    </location>
</feature>